<feature type="transmembrane region" description="Helical" evidence="8">
    <location>
        <begin position="90"/>
        <end position="115"/>
    </location>
</feature>
<dbReference type="PROSITE" id="PS50928">
    <property type="entry name" value="ABC_TM1"/>
    <property type="match status" value="2"/>
</dbReference>
<dbReference type="SUPFAM" id="SSF161098">
    <property type="entry name" value="MetI-like"/>
    <property type="match status" value="2"/>
</dbReference>
<keyword evidence="5 8" id="KW-0812">Transmembrane</keyword>
<keyword evidence="11" id="KW-1185">Reference proteome</keyword>
<dbReference type="PANTHER" id="PTHR42929">
    <property type="entry name" value="INNER MEMBRANE ABC TRANSPORTER PERMEASE PROTEIN YDCU-RELATED-RELATED"/>
    <property type="match status" value="1"/>
</dbReference>
<evidence type="ECO:0000256" key="1">
    <source>
        <dbReference type="ARBA" id="ARBA00004651"/>
    </source>
</evidence>
<feature type="transmembrane region" description="Helical" evidence="8">
    <location>
        <begin position="495"/>
        <end position="518"/>
    </location>
</feature>
<dbReference type="GO" id="GO:0005886">
    <property type="term" value="C:plasma membrane"/>
    <property type="evidence" value="ECO:0007669"/>
    <property type="project" value="UniProtKB-SubCell"/>
</dbReference>
<feature type="transmembrane region" description="Helical" evidence="8">
    <location>
        <begin position="422"/>
        <end position="443"/>
    </location>
</feature>
<feature type="domain" description="ABC transmembrane type-1" evidence="9">
    <location>
        <begin position="55"/>
        <end position="260"/>
    </location>
</feature>
<keyword evidence="7 8" id="KW-0472">Membrane</keyword>
<dbReference type="InterPro" id="IPR000515">
    <property type="entry name" value="MetI-like"/>
</dbReference>
<dbReference type="PANTHER" id="PTHR42929:SF5">
    <property type="entry name" value="ABC TRANSPORTER PERMEASE PROTEIN"/>
    <property type="match status" value="1"/>
</dbReference>
<gene>
    <name evidence="10" type="ORF">SAMN03080610_00498</name>
</gene>
<keyword evidence="4" id="KW-1003">Cell membrane</keyword>
<dbReference type="CDD" id="cd06261">
    <property type="entry name" value="TM_PBP2"/>
    <property type="match status" value="2"/>
</dbReference>
<dbReference type="GO" id="GO:0055085">
    <property type="term" value="P:transmembrane transport"/>
    <property type="evidence" value="ECO:0007669"/>
    <property type="project" value="InterPro"/>
</dbReference>
<evidence type="ECO:0000259" key="9">
    <source>
        <dbReference type="PROSITE" id="PS50928"/>
    </source>
</evidence>
<name>A0A1G5MF67_AFIMA</name>
<feature type="transmembrane region" description="Helical" evidence="8">
    <location>
        <begin position="51"/>
        <end position="78"/>
    </location>
</feature>
<sequence>MRGSWPLIPAALFLAVAFVYPVALLLGRSFVGSDGGLSAENYARLGESTVVVRVMLITFKIAGWTTLFAIIAGYPIAYLLATLPASRRNLLAIFVLMPFWTSFLVRTFAWIVLLGRNGALNQLLQVLGVSDPPSFLYQFSGVMIGMVHALMPLCVLTMLSVMENIDKRLTDAAGTLGARPAAAFWRIYFPLSLPGAAAGGLLVFITSLGFFITPALLGSERETVIVQLVIFQIKEMLNWGFAGAIAIMLLVVALVIFYIYDRLVGLSTLSGGDVRGGASSRNPLSWLGSKVGNLLLTAISEVSDAIGRALGALMPARPDRKPRRIGGKVLRFVALAGIAFLAVPAFFVVPVSFSESQFLTWPPKGFSLQWYREVFDNPLWIGAAWRSFVVAFSVAVVALMLGVPAAFYLVRRARRTTAIMAFLISPLIMPHIIIAVALFYLFAQIGLVGTTIGLIIGHTVLAIPYVVVTVVAVLKNYDIRLDHAASTLGANGVRTFLNVTFPLIRSGLIAAFMFAFIISFDELTISLFVTGGQVTTLPKQMWDDALLRVSPALAAVATLILAFMTAVILGSEILRRRGVAK</sequence>
<evidence type="ECO:0000256" key="6">
    <source>
        <dbReference type="ARBA" id="ARBA00022989"/>
    </source>
</evidence>
<dbReference type="STRING" id="1120955.SAMN03080610_00498"/>
<keyword evidence="3 8" id="KW-0813">Transport</keyword>
<evidence type="ECO:0000313" key="11">
    <source>
        <dbReference type="Proteomes" id="UP000199347"/>
    </source>
</evidence>
<evidence type="ECO:0000313" key="10">
    <source>
        <dbReference type="EMBL" id="SCZ23168.1"/>
    </source>
</evidence>
<evidence type="ECO:0000256" key="5">
    <source>
        <dbReference type="ARBA" id="ARBA00022692"/>
    </source>
</evidence>
<protein>
    <submittedName>
        <fullName evidence="10">Binding-protein-dependent transport system inner membrane component</fullName>
    </submittedName>
</protein>
<dbReference type="EMBL" id="FMVW01000001">
    <property type="protein sequence ID" value="SCZ23168.1"/>
    <property type="molecule type" value="Genomic_DNA"/>
</dbReference>
<feature type="transmembrane region" description="Helical" evidence="8">
    <location>
        <begin position="196"/>
        <end position="217"/>
    </location>
</feature>
<proteinExistence type="inferred from homology"/>
<feature type="domain" description="ABC transmembrane type-1" evidence="9">
    <location>
        <begin position="384"/>
        <end position="571"/>
    </location>
</feature>
<feature type="transmembrane region" description="Helical" evidence="8">
    <location>
        <begin position="237"/>
        <end position="260"/>
    </location>
</feature>
<dbReference type="Pfam" id="PF00528">
    <property type="entry name" value="BPD_transp_1"/>
    <property type="match status" value="2"/>
</dbReference>
<evidence type="ECO:0000256" key="3">
    <source>
        <dbReference type="ARBA" id="ARBA00022448"/>
    </source>
</evidence>
<feature type="transmembrane region" description="Helical" evidence="8">
    <location>
        <begin position="552"/>
        <end position="574"/>
    </location>
</feature>
<feature type="transmembrane region" description="Helical" evidence="8">
    <location>
        <begin position="388"/>
        <end position="410"/>
    </location>
</feature>
<feature type="transmembrane region" description="Helical" evidence="8">
    <location>
        <begin position="135"/>
        <end position="159"/>
    </location>
</feature>
<organism evidence="10 11">
    <name type="scientific">Afifella marina DSM 2698</name>
    <dbReference type="NCBI Taxonomy" id="1120955"/>
    <lineage>
        <taxon>Bacteria</taxon>
        <taxon>Pseudomonadati</taxon>
        <taxon>Pseudomonadota</taxon>
        <taxon>Alphaproteobacteria</taxon>
        <taxon>Hyphomicrobiales</taxon>
        <taxon>Afifellaceae</taxon>
        <taxon>Afifella</taxon>
    </lineage>
</organism>
<accession>A0A1G5MF67</accession>
<keyword evidence="6 8" id="KW-1133">Transmembrane helix</keyword>
<evidence type="ECO:0000256" key="7">
    <source>
        <dbReference type="ARBA" id="ARBA00023136"/>
    </source>
</evidence>
<dbReference type="Proteomes" id="UP000199347">
    <property type="component" value="Unassembled WGS sequence"/>
</dbReference>
<comment type="subcellular location">
    <subcellularLocation>
        <location evidence="1 8">Cell membrane</location>
        <topology evidence="1 8">Multi-pass membrane protein</topology>
    </subcellularLocation>
</comment>
<dbReference type="AlphaFoldDB" id="A0A1G5MF67"/>
<evidence type="ECO:0000256" key="2">
    <source>
        <dbReference type="ARBA" id="ARBA00007069"/>
    </source>
</evidence>
<evidence type="ECO:0000256" key="4">
    <source>
        <dbReference type="ARBA" id="ARBA00022475"/>
    </source>
</evidence>
<dbReference type="Gene3D" id="1.10.3720.10">
    <property type="entry name" value="MetI-like"/>
    <property type="match status" value="2"/>
</dbReference>
<feature type="transmembrane region" description="Helical" evidence="8">
    <location>
        <begin position="329"/>
        <end position="353"/>
    </location>
</feature>
<reference evidence="10 11" key="1">
    <citation type="submission" date="2016-10" db="EMBL/GenBank/DDBJ databases">
        <authorList>
            <person name="de Groot N.N."/>
        </authorList>
    </citation>
    <scope>NUCLEOTIDE SEQUENCE [LARGE SCALE GENOMIC DNA]</scope>
    <source>
        <strain evidence="10 11">DSM 2698</strain>
    </source>
</reference>
<evidence type="ECO:0000256" key="8">
    <source>
        <dbReference type="RuleBase" id="RU363032"/>
    </source>
</evidence>
<comment type="similarity">
    <text evidence="2">Belongs to the binding-protein-dependent transport system permease family. CysTW subfamily.</text>
</comment>
<feature type="transmembrane region" description="Helical" evidence="8">
    <location>
        <begin position="455"/>
        <end position="474"/>
    </location>
</feature>
<dbReference type="InterPro" id="IPR035906">
    <property type="entry name" value="MetI-like_sf"/>
</dbReference>